<sequence>MSPKLPLGIKAGCEIQIVARGRTGHVFLMAGFHYCHSFRGLCLRFVLSDYSVSPDEAAGSGERYGLDAFPGYLLDDQLQPLDLSFVSSFLG</sequence>
<accession>A0A9P8QDV5</accession>
<comment type="caution">
    <text evidence="1">The sequence shown here is derived from an EMBL/GenBank/DDBJ whole genome shotgun (WGS) entry which is preliminary data.</text>
</comment>
<gene>
    <name evidence="1" type="ORF">Trco_008131</name>
</gene>
<proteinExistence type="predicted"/>
<dbReference type="Proteomes" id="UP000827724">
    <property type="component" value="Unassembled WGS sequence"/>
</dbReference>
<keyword evidence="2" id="KW-1185">Reference proteome</keyword>
<organism evidence="1 2">
    <name type="scientific">Trichoderma cornu-damae</name>
    <dbReference type="NCBI Taxonomy" id="654480"/>
    <lineage>
        <taxon>Eukaryota</taxon>
        <taxon>Fungi</taxon>
        <taxon>Dikarya</taxon>
        <taxon>Ascomycota</taxon>
        <taxon>Pezizomycotina</taxon>
        <taxon>Sordariomycetes</taxon>
        <taxon>Hypocreomycetidae</taxon>
        <taxon>Hypocreales</taxon>
        <taxon>Hypocreaceae</taxon>
        <taxon>Trichoderma</taxon>
    </lineage>
</organism>
<evidence type="ECO:0000313" key="2">
    <source>
        <dbReference type="Proteomes" id="UP000827724"/>
    </source>
</evidence>
<reference evidence="1" key="1">
    <citation type="submission" date="2021-08" db="EMBL/GenBank/DDBJ databases">
        <title>Chromosome-Level Trichoderma cornu-damae using Hi-C Data.</title>
        <authorList>
            <person name="Kim C.S."/>
        </authorList>
    </citation>
    <scope>NUCLEOTIDE SEQUENCE</scope>
    <source>
        <strain evidence="1">KA19-0412C</strain>
    </source>
</reference>
<name>A0A9P8QDV5_9HYPO</name>
<evidence type="ECO:0000313" key="1">
    <source>
        <dbReference type="EMBL" id="KAH6603356.1"/>
    </source>
</evidence>
<dbReference type="AlphaFoldDB" id="A0A9P8QDV5"/>
<dbReference type="EMBL" id="JAIWOZ010000007">
    <property type="protein sequence ID" value="KAH6603356.1"/>
    <property type="molecule type" value="Genomic_DNA"/>
</dbReference>
<protein>
    <submittedName>
        <fullName evidence="1">Uncharacterized protein</fullName>
    </submittedName>
</protein>